<dbReference type="Pfam" id="PF00080">
    <property type="entry name" value="Sod_Cu"/>
    <property type="match status" value="4"/>
</dbReference>
<organism evidence="3 4">
    <name type="scientific">Lingula anatina</name>
    <name type="common">Brachiopod</name>
    <name type="synonym">Lingula unguis</name>
    <dbReference type="NCBI Taxonomy" id="7574"/>
    <lineage>
        <taxon>Eukaryota</taxon>
        <taxon>Metazoa</taxon>
        <taxon>Spiralia</taxon>
        <taxon>Lophotrochozoa</taxon>
        <taxon>Brachiopoda</taxon>
        <taxon>Linguliformea</taxon>
        <taxon>Lingulata</taxon>
        <taxon>Lingulida</taxon>
        <taxon>Linguloidea</taxon>
        <taxon>Lingulidae</taxon>
        <taxon>Lingula</taxon>
    </lineage>
</organism>
<feature type="domain" description="Superoxide dismutase copper/zinc binding" evidence="2">
    <location>
        <begin position="795"/>
        <end position="934"/>
    </location>
</feature>
<reference evidence="4" key="1">
    <citation type="submission" date="2025-08" db="UniProtKB">
        <authorList>
            <consortium name="RefSeq"/>
        </authorList>
    </citation>
    <scope>IDENTIFICATION</scope>
    <source>
        <tissue evidence="4">Gonads</tissue>
    </source>
</reference>
<feature type="domain" description="Superoxide dismutase copper/zinc binding" evidence="2">
    <location>
        <begin position="642"/>
        <end position="774"/>
    </location>
</feature>
<protein>
    <submittedName>
        <fullName evidence="4">Uncharacterized protein LOC106177466 isoform X2</fullName>
    </submittedName>
</protein>
<dbReference type="GeneID" id="106177466"/>
<accession>A0A1S3K007</accession>
<dbReference type="InterPro" id="IPR001424">
    <property type="entry name" value="SOD_Cu_Zn_dom"/>
</dbReference>
<feature type="domain" description="Superoxide dismutase copper/zinc binding" evidence="2">
    <location>
        <begin position="327"/>
        <end position="451"/>
    </location>
</feature>
<dbReference type="AlphaFoldDB" id="A0A1S3K007"/>
<evidence type="ECO:0000256" key="1">
    <source>
        <dbReference type="SAM" id="SignalP"/>
    </source>
</evidence>
<sequence>MDTKSHVLQLVLMGIFAVSFGMVAGVDTECTAVFSMQGVTGNISFMQSAQSGTVSIVAHLNGLKTGKEYGWEVRQFPTNFDIANRCSDLDIGNMLPNGGNLSDSHGFLTPSNQASASYSDSSLHLFGKDSITGRTLRLSATDGTHTVCATIQPTGIVKTVMVRLPGPVGGTIYFREDTSNTRAGVAIYADLFFTDSTSAPSTASYLKIHSNAVAADLTESKSMSERCAALGDVYNPGGVTGTCSSSDHSSCMAGDLQGKFGTVGIGLTKSSQKTFVTDTNLALSGSSSVIGKSLAVYSASDAIIACANIVEVVPKNVSATFSMSGMKGSVRFMQNSPLDPTTVTVNFQNLQNLAGGWHVHAYPLVPKMFADDFQCSGKDVGGHWNPFGIDPSTSPSAGTGTNDEYEVGDLSGKYGSLANMASLMAAVYIDYNLPLFGPNSIIGRSIVIHENMPGSPRWVCANIDYPAETITAKVTFKYPVIGEIIMRQEKNKPLTDTSIFAKLGYANGMTGSSGHNFHVHQTKVSEDFMADTGRCMSAKAHFNPYDSYMQGNYATECSENNPLRCELGDLSGKHTTLSIGDSSGGFTHAFFTDILLPLSGPHSVIGLSVVIHVGAGRLACGDIYEVKPMVAEVTSWSAGGPTGTFTFTQNSMFDMTEVSINMANLGANAGGYHVHVLPVPDGMNSPCSSKGVQGHFNPYNITVANSPAAGTGTNDEYEVGDMSGKYGMMNTMNSMAMVKEDNNLPLFGPQSIVGRSIVIHKSDSSGSRWVCGNITAKTGTKVVAIATFDAGVLHGYIKMHQMTYTDGSFSDTTIEMDLKYANGTQTTNDHNWHVHESKVGSDGTVALDKRCKSVGPHYNPYRVNTTGSYSSDCSFSNPLRCEMGDISGKQGQYDIGSGRVLFNDIDLPLHGKFSVIGRSITVHTENGGGGRLACADIVEVKAPTPSPNTDNTVSGAVTYKWNLAVMLLCLVVMCWNI</sequence>
<dbReference type="GO" id="GO:0006801">
    <property type="term" value="P:superoxide metabolic process"/>
    <property type="evidence" value="ECO:0007669"/>
    <property type="project" value="InterPro"/>
</dbReference>
<proteinExistence type="predicted"/>
<keyword evidence="1" id="KW-0732">Signal</keyword>
<dbReference type="Proteomes" id="UP000085678">
    <property type="component" value="Unplaced"/>
</dbReference>
<dbReference type="SUPFAM" id="SSF49329">
    <property type="entry name" value="Cu,Zn superoxide dismutase-like"/>
    <property type="match status" value="6"/>
</dbReference>
<dbReference type="Gene3D" id="2.60.40.200">
    <property type="entry name" value="Superoxide dismutase, copper/zinc binding domain"/>
    <property type="match status" value="6"/>
</dbReference>
<gene>
    <name evidence="4" type="primary">LOC106177466</name>
</gene>
<evidence type="ECO:0000313" key="3">
    <source>
        <dbReference type="Proteomes" id="UP000085678"/>
    </source>
</evidence>
<feature type="signal peptide" evidence="1">
    <location>
        <begin position="1"/>
        <end position="25"/>
    </location>
</feature>
<feature type="chain" id="PRO_5010380360" evidence="1">
    <location>
        <begin position="26"/>
        <end position="977"/>
    </location>
</feature>
<dbReference type="PANTHER" id="PTHR20910:SF1">
    <property type="entry name" value="SUPEROXIDE DISMUTASE COPPER_ZINC BINDING DOMAIN-CONTAINING PROTEIN"/>
    <property type="match status" value="1"/>
</dbReference>
<dbReference type="InterPro" id="IPR053257">
    <property type="entry name" value="Cu-only_SOD"/>
</dbReference>
<dbReference type="OrthoDB" id="159229at2759"/>
<dbReference type="GO" id="GO:0046872">
    <property type="term" value="F:metal ion binding"/>
    <property type="evidence" value="ECO:0007669"/>
    <property type="project" value="InterPro"/>
</dbReference>
<name>A0A1S3K007_LINAN</name>
<dbReference type="RefSeq" id="XP_013415689.1">
    <property type="nucleotide sequence ID" value="XM_013560235.1"/>
</dbReference>
<keyword evidence="3" id="KW-1185">Reference proteome</keyword>
<feature type="domain" description="Superoxide dismutase copper/zinc binding" evidence="2">
    <location>
        <begin position="482"/>
        <end position="616"/>
    </location>
</feature>
<dbReference type="PANTHER" id="PTHR20910">
    <property type="entry name" value="AGAP001623-PA"/>
    <property type="match status" value="1"/>
</dbReference>
<evidence type="ECO:0000259" key="2">
    <source>
        <dbReference type="Pfam" id="PF00080"/>
    </source>
</evidence>
<evidence type="ECO:0000313" key="4">
    <source>
        <dbReference type="RefSeq" id="XP_013415689.1"/>
    </source>
</evidence>
<dbReference type="InterPro" id="IPR036423">
    <property type="entry name" value="SOD-like_Cu/Zn_dom_sf"/>
</dbReference>